<keyword evidence="1" id="KW-1133">Transmembrane helix</keyword>
<dbReference type="Pfam" id="PF00873">
    <property type="entry name" value="ACR_tran"/>
    <property type="match status" value="1"/>
</dbReference>
<feature type="transmembrane region" description="Helical" evidence="1">
    <location>
        <begin position="12"/>
        <end position="32"/>
    </location>
</feature>
<proteinExistence type="predicted"/>
<dbReference type="SUPFAM" id="SSF82866">
    <property type="entry name" value="Multidrug efflux transporter AcrB transmembrane domain"/>
    <property type="match status" value="2"/>
</dbReference>
<feature type="transmembrane region" description="Helical" evidence="1">
    <location>
        <begin position="334"/>
        <end position="349"/>
    </location>
</feature>
<dbReference type="EMBL" id="NKXO01000042">
    <property type="protein sequence ID" value="PKQ66749.1"/>
    <property type="molecule type" value="Genomic_DNA"/>
</dbReference>
<dbReference type="InterPro" id="IPR001036">
    <property type="entry name" value="Acrflvin-R"/>
</dbReference>
<feature type="transmembrane region" description="Helical" evidence="1">
    <location>
        <begin position="431"/>
        <end position="455"/>
    </location>
</feature>
<dbReference type="Gene3D" id="3.30.70.1440">
    <property type="entry name" value="Multidrug efflux transporter AcrB pore domain"/>
    <property type="match status" value="1"/>
</dbReference>
<reference evidence="2 3" key="1">
    <citation type="submission" date="2017-06" db="EMBL/GenBank/DDBJ databases">
        <title>Raineya orbicola gen. nov., sp. nov. a slightly thermophilic bacterium of the phylum Bacteroidetes and the description of Raineyaceae fam. nov.</title>
        <authorList>
            <person name="Albuquerque L."/>
            <person name="Polonia A.R.M."/>
            <person name="Barroso C."/>
            <person name="Froufe H.J.C."/>
            <person name="Lage O."/>
            <person name="Lobo-Da-Cunha A."/>
            <person name="Egas C."/>
            <person name="Da Costa M.S."/>
        </authorList>
    </citation>
    <scope>NUCLEOTIDE SEQUENCE [LARGE SCALE GENOMIC DNA]</scope>
    <source>
        <strain evidence="2 3">SPSPC-11</strain>
    </source>
</reference>
<keyword evidence="1" id="KW-0812">Transmembrane</keyword>
<dbReference type="RefSeq" id="WP_101359540.1">
    <property type="nucleotide sequence ID" value="NZ_NKXO01000042.1"/>
</dbReference>
<dbReference type="PANTHER" id="PTHR32063">
    <property type="match status" value="1"/>
</dbReference>
<dbReference type="Gene3D" id="3.30.70.1430">
    <property type="entry name" value="Multidrug efflux transporter AcrB pore domain"/>
    <property type="match status" value="2"/>
</dbReference>
<dbReference type="AlphaFoldDB" id="A0A2N3I8Y5"/>
<dbReference type="InterPro" id="IPR027463">
    <property type="entry name" value="AcrB_DN_DC_subdom"/>
</dbReference>
<dbReference type="GO" id="GO:0005886">
    <property type="term" value="C:plasma membrane"/>
    <property type="evidence" value="ECO:0007669"/>
    <property type="project" value="TreeGrafter"/>
</dbReference>
<name>A0A2N3I8Y5_9BACT</name>
<feature type="transmembrane region" description="Helical" evidence="1">
    <location>
        <begin position="894"/>
        <end position="913"/>
    </location>
</feature>
<dbReference type="Gene3D" id="3.30.2090.10">
    <property type="entry name" value="Multidrug efflux transporter AcrB TolC docking domain, DN and DC subdomains"/>
    <property type="match status" value="2"/>
</dbReference>
<comment type="caution">
    <text evidence="2">The sequence shown here is derived from an EMBL/GenBank/DDBJ whole genome shotgun (WGS) entry which is preliminary data.</text>
</comment>
<dbReference type="PANTHER" id="PTHR32063:SF0">
    <property type="entry name" value="SWARMING MOTILITY PROTEIN SWRC"/>
    <property type="match status" value="1"/>
</dbReference>
<dbReference type="Gene3D" id="1.20.1640.10">
    <property type="entry name" value="Multidrug efflux transporter AcrB transmembrane domain"/>
    <property type="match status" value="2"/>
</dbReference>
<feature type="transmembrane region" description="Helical" evidence="1">
    <location>
        <begin position="461"/>
        <end position="485"/>
    </location>
</feature>
<keyword evidence="1" id="KW-0472">Membrane</keyword>
<dbReference type="SUPFAM" id="SSF82693">
    <property type="entry name" value="Multidrug efflux transporter AcrB pore domain, PN1, PN2, PC1 and PC2 subdomains"/>
    <property type="match status" value="1"/>
</dbReference>
<feature type="transmembrane region" description="Helical" evidence="1">
    <location>
        <begin position="382"/>
        <end position="403"/>
    </location>
</feature>
<gene>
    <name evidence="2" type="ORF">Rain11_2278</name>
</gene>
<dbReference type="Gene3D" id="3.30.70.1320">
    <property type="entry name" value="Multidrug efflux transporter AcrB pore domain like"/>
    <property type="match status" value="1"/>
</dbReference>
<feature type="transmembrane region" description="Helical" evidence="1">
    <location>
        <begin position="938"/>
        <end position="959"/>
    </location>
</feature>
<accession>A0A2N3I8Y5</accession>
<keyword evidence="3" id="KW-1185">Reference proteome</keyword>
<feature type="transmembrane region" description="Helical" evidence="1">
    <location>
        <begin position="356"/>
        <end position="376"/>
    </location>
</feature>
<sequence length="1002" mass="113816">MLASLLCRPVGVLMSFLVLVVFSILSFVYLPVSLLPETDVPQIVTKITYPNASPAEIEQNVLRPIREKMLSIFQIKDIRSEANAESGLVELFFEQGTQMQYAYLEVNEKVDQITQNLPRDLPRPQVVRINTSDVPIIRLQVVPRQGDLLQTSELVEKVIRKRIEALEGISLVDINGLQRKMIGIRLKKDLLNALQISEKQVFQAIQEANQDLGAISVQDGQYRYFIKINTQTTSAEDLQKIAVLTAKGNVIPLKQIAEFEETTQQVQSIHLSNLQNGIVLTLHKQENAQMNKLIPQIYEITEILKQEYPFLDFQLSQNQYTLLEVGISNLQNDLLWGGLFAFVILFIFIGNYQIPFIIGVILPTSLVMSFLVFWILDTSINIVSLSGLALGLGMTIDNAIIIFDNISKKRIEGLPLFEACVKGTYEMFAPLFSSGLTTLAVFVPLVFMSGLAGAFTRDQAISVGAILTTSLLVSCILLPLLYIILFRNSQKLPKEDTRLYLFLLKVYKKIYAFLLRKPQLNFGIFLILGFLGLGIAFFLPIEGLPPIKRNDILVKINWNEPISIQENENRVRILIDKFQKFIDFSEADIGIAQFLFSKETQGLQQTEIYINFKEFSYKNYLSKQIQKFLTINYPQARFELKEAPNVFDLVFSSNKPYYEIKLRNSQKNFPIPFQEMQTFIEKNKTNELDLGKGVQGETQIKLHILEEALLSHQIGKEQVVETLKNLFTEREIMSIRSFGNIIPVRLNEKKENFEDRLKKNFIRKDSSNLYPLSYFVKFEYENNYKTLTADKTSIFHSFEINSRDEGQINENAKKIHLEAKKQNWQVDVSGQYFENRENIQELSIILLIAALLLYLILTVEFESLTQPLVVLCTLPLGFTGSLLGIWLGGATLNIMSVIGLVVMLGIIDNEAILKIDTINRLRKEGMGFEEAISKAGEICFKPVLMTSLTNILALIPFLFDTGIGGDLQRPFVLAIIGGLTFGTFTALFFVSLAYKIFAKKDT</sequence>
<protein>
    <submittedName>
        <fullName evidence="2">AcrB/AcrD/AcrF family</fullName>
    </submittedName>
</protein>
<dbReference type="PRINTS" id="PR00702">
    <property type="entry name" value="ACRIFLAVINRP"/>
</dbReference>
<organism evidence="2 3">
    <name type="scientific">Raineya orbicola</name>
    <dbReference type="NCBI Taxonomy" id="2016530"/>
    <lineage>
        <taxon>Bacteria</taxon>
        <taxon>Pseudomonadati</taxon>
        <taxon>Bacteroidota</taxon>
        <taxon>Cytophagia</taxon>
        <taxon>Cytophagales</taxon>
        <taxon>Raineyaceae</taxon>
        <taxon>Raineya</taxon>
    </lineage>
</organism>
<feature type="transmembrane region" description="Helical" evidence="1">
    <location>
        <begin position="520"/>
        <end position="541"/>
    </location>
</feature>
<evidence type="ECO:0000313" key="3">
    <source>
        <dbReference type="Proteomes" id="UP000233387"/>
    </source>
</evidence>
<evidence type="ECO:0000256" key="1">
    <source>
        <dbReference type="SAM" id="Phobius"/>
    </source>
</evidence>
<dbReference type="OrthoDB" id="9798415at2"/>
<feature type="transmembrane region" description="Helical" evidence="1">
    <location>
        <begin position="842"/>
        <end position="861"/>
    </location>
</feature>
<dbReference type="SUPFAM" id="SSF82714">
    <property type="entry name" value="Multidrug efflux transporter AcrB TolC docking domain, DN and DC subdomains"/>
    <property type="match status" value="1"/>
</dbReference>
<dbReference type="Proteomes" id="UP000233387">
    <property type="component" value="Unassembled WGS sequence"/>
</dbReference>
<dbReference type="GO" id="GO:0042910">
    <property type="term" value="F:xenobiotic transmembrane transporter activity"/>
    <property type="evidence" value="ECO:0007669"/>
    <property type="project" value="TreeGrafter"/>
</dbReference>
<feature type="transmembrane region" description="Helical" evidence="1">
    <location>
        <begin position="868"/>
        <end position="888"/>
    </location>
</feature>
<evidence type="ECO:0000313" key="2">
    <source>
        <dbReference type="EMBL" id="PKQ66749.1"/>
    </source>
</evidence>
<feature type="transmembrane region" description="Helical" evidence="1">
    <location>
        <begin position="971"/>
        <end position="994"/>
    </location>
</feature>